<dbReference type="OrthoDB" id="5814618at2759"/>
<dbReference type="Proteomes" id="UP000271098">
    <property type="component" value="Unassembled WGS sequence"/>
</dbReference>
<dbReference type="AlphaFoldDB" id="A0A183DWF1"/>
<reference evidence="3" key="1">
    <citation type="submission" date="2016-06" db="UniProtKB">
        <authorList>
            <consortium name="WormBaseParasite"/>
        </authorList>
    </citation>
    <scope>IDENTIFICATION</scope>
</reference>
<evidence type="ECO:0000313" key="3">
    <source>
        <dbReference type="WBParaSite" id="GPUH_0001305601-mRNA-1"/>
    </source>
</evidence>
<organism evidence="3">
    <name type="scientific">Gongylonema pulchrum</name>
    <dbReference type="NCBI Taxonomy" id="637853"/>
    <lineage>
        <taxon>Eukaryota</taxon>
        <taxon>Metazoa</taxon>
        <taxon>Ecdysozoa</taxon>
        <taxon>Nematoda</taxon>
        <taxon>Chromadorea</taxon>
        <taxon>Rhabditida</taxon>
        <taxon>Spirurina</taxon>
        <taxon>Spiruromorpha</taxon>
        <taxon>Spiruroidea</taxon>
        <taxon>Gongylonematidae</taxon>
        <taxon>Gongylonema</taxon>
    </lineage>
</organism>
<name>A0A183DWF1_9BILA</name>
<keyword evidence="2" id="KW-1185">Reference proteome</keyword>
<dbReference type="WBParaSite" id="GPUH_0001305601-mRNA-1">
    <property type="protein sequence ID" value="GPUH_0001305601-mRNA-1"/>
    <property type="gene ID" value="GPUH_0001305601"/>
</dbReference>
<reference evidence="1 2" key="2">
    <citation type="submission" date="2018-11" db="EMBL/GenBank/DDBJ databases">
        <authorList>
            <consortium name="Pathogen Informatics"/>
        </authorList>
    </citation>
    <scope>NUCLEOTIDE SEQUENCE [LARGE SCALE GENOMIC DNA]</scope>
</reference>
<dbReference type="EMBL" id="UYRT01079861">
    <property type="protein sequence ID" value="VDN21533.1"/>
    <property type="molecule type" value="Genomic_DNA"/>
</dbReference>
<gene>
    <name evidence="1" type="ORF">GPUH_LOCUS13042</name>
</gene>
<evidence type="ECO:0000313" key="2">
    <source>
        <dbReference type="Proteomes" id="UP000271098"/>
    </source>
</evidence>
<evidence type="ECO:0000313" key="1">
    <source>
        <dbReference type="EMBL" id="VDN21533.1"/>
    </source>
</evidence>
<proteinExistence type="predicted"/>
<accession>A0A183DWF1</accession>
<protein>
    <submittedName>
        <fullName evidence="1 3">Uncharacterized protein</fullName>
    </submittedName>
</protein>
<sequence>MREQNEVKYVRSGTLRLINKLAHRRKVCCYFVSLTDRILISRRLNELYHSKSLEKLATDDKYTPHWPNEKYRNWSLYDDYWYDCYMGNSPRSRTDQAPYSMWNYPYSSWLRHRNFLYDLPSIYPSYYSKHYYRYNDNARYMYYRNYLTYYSPLDRHWLTSTNKYANSY</sequence>